<sequence length="184" mass="20580">MSRHTGRVDASLEWWANRSTLLGRFSVVVEDVRTGRLRDVAHLEELRELHDLDPVFTLRFGDDSTIDAVVGRPDDDGRFELSSPQGDDTTAFTEPEDVTLTAAWLTANGFVNSWSTSSTGGNGSRLFERDDGWAVRYQCVLGTWTLELQPPHGTFVSFSRVRDRAGTSSWHRELPALIAMLTPQ</sequence>
<organism evidence="1 2">
    <name type="scientific">Dactylosporangium matsuzakiense</name>
    <dbReference type="NCBI Taxonomy" id="53360"/>
    <lineage>
        <taxon>Bacteria</taxon>
        <taxon>Bacillati</taxon>
        <taxon>Actinomycetota</taxon>
        <taxon>Actinomycetes</taxon>
        <taxon>Micromonosporales</taxon>
        <taxon>Micromonosporaceae</taxon>
        <taxon>Dactylosporangium</taxon>
    </lineage>
</organism>
<keyword evidence="2" id="KW-1185">Reference proteome</keyword>
<reference evidence="1" key="2">
    <citation type="submission" date="2023-01" db="EMBL/GenBank/DDBJ databases">
        <authorList>
            <person name="Sun Q."/>
            <person name="Evtushenko L."/>
        </authorList>
    </citation>
    <scope>NUCLEOTIDE SEQUENCE</scope>
    <source>
        <strain evidence="1">VKM Ac-1321</strain>
    </source>
</reference>
<dbReference type="Proteomes" id="UP001143480">
    <property type="component" value="Unassembled WGS sequence"/>
</dbReference>
<gene>
    <name evidence="1" type="ORF">GCM10017581_040490</name>
</gene>
<evidence type="ECO:0000313" key="2">
    <source>
        <dbReference type="Proteomes" id="UP001143480"/>
    </source>
</evidence>
<dbReference type="AlphaFoldDB" id="A0A9W6NMU3"/>
<accession>A0A9W6NMU3</accession>
<comment type="caution">
    <text evidence="1">The sequence shown here is derived from an EMBL/GenBank/DDBJ whole genome shotgun (WGS) entry which is preliminary data.</text>
</comment>
<name>A0A9W6NMU3_9ACTN</name>
<proteinExistence type="predicted"/>
<evidence type="ECO:0000313" key="1">
    <source>
        <dbReference type="EMBL" id="GLL02307.1"/>
    </source>
</evidence>
<protein>
    <submittedName>
        <fullName evidence="1">Uncharacterized protein</fullName>
    </submittedName>
</protein>
<dbReference type="EMBL" id="BSFP01000023">
    <property type="protein sequence ID" value="GLL02307.1"/>
    <property type="molecule type" value="Genomic_DNA"/>
</dbReference>
<reference evidence="1" key="1">
    <citation type="journal article" date="2014" name="Int. J. Syst. Evol. Microbiol.">
        <title>Complete genome sequence of Corynebacterium casei LMG S-19264T (=DSM 44701T), isolated from a smear-ripened cheese.</title>
        <authorList>
            <consortium name="US DOE Joint Genome Institute (JGI-PGF)"/>
            <person name="Walter F."/>
            <person name="Albersmeier A."/>
            <person name="Kalinowski J."/>
            <person name="Ruckert C."/>
        </authorList>
    </citation>
    <scope>NUCLEOTIDE SEQUENCE</scope>
    <source>
        <strain evidence="1">VKM Ac-1321</strain>
    </source>
</reference>